<feature type="domain" description="NERD" evidence="2">
    <location>
        <begin position="61"/>
        <end position="118"/>
    </location>
</feature>
<dbReference type="PROSITE" id="PS50965">
    <property type="entry name" value="NERD"/>
    <property type="match status" value="1"/>
</dbReference>
<organism evidence="3 4">
    <name type="scientific">Ammoniphilus resinae</name>
    <dbReference type="NCBI Taxonomy" id="861532"/>
    <lineage>
        <taxon>Bacteria</taxon>
        <taxon>Bacillati</taxon>
        <taxon>Bacillota</taxon>
        <taxon>Bacilli</taxon>
        <taxon>Bacillales</taxon>
        <taxon>Paenibacillaceae</taxon>
        <taxon>Aneurinibacillus group</taxon>
        <taxon>Ammoniphilus</taxon>
    </lineage>
</organism>
<dbReference type="Proteomes" id="UP001519343">
    <property type="component" value="Unassembled WGS sequence"/>
</dbReference>
<evidence type="ECO:0000313" key="3">
    <source>
        <dbReference type="EMBL" id="MBP1931842.1"/>
    </source>
</evidence>
<dbReference type="EMBL" id="JAGGKT010000004">
    <property type="protein sequence ID" value="MBP1931842.1"/>
    <property type="molecule type" value="Genomic_DNA"/>
</dbReference>
<sequence>MMRTRVLPSFYILQRGKGSGMNIDIFLESFKTMLGVFLSIWYFLIPLAFLVYLKRQLPKIIGYVGEKQVRKRLEQLDPTEYMVVHDVMLRLTDEKTSQIDHVVVSMYGIFVIETKNYG</sequence>
<keyword evidence="1" id="KW-1133">Transmembrane helix</keyword>
<evidence type="ECO:0000259" key="2">
    <source>
        <dbReference type="PROSITE" id="PS50965"/>
    </source>
</evidence>
<keyword evidence="1" id="KW-0812">Transmembrane</keyword>
<protein>
    <recommendedName>
        <fullName evidence="2">NERD domain-containing protein</fullName>
    </recommendedName>
</protein>
<comment type="caution">
    <text evidence="3">The sequence shown here is derived from an EMBL/GenBank/DDBJ whole genome shotgun (WGS) entry which is preliminary data.</text>
</comment>
<dbReference type="Pfam" id="PF08378">
    <property type="entry name" value="NERD"/>
    <property type="match status" value="1"/>
</dbReference>
<keyword evidence="1" id="KW-0472">Membrane</keyword>
<name>A0ABS4GNZ9_9BACL</name>
<reference evidence="3 4" key="1">
    <citation type="submission" date="2021-03" db="EMBL/GenBank/DDBJ databases">
        <title>Genomic Encyclopedia of Type Strains, Phase IV (KMG-IV): sequencing the most valuable type-strain genomes for metagenomic binning, comparative biology and taxonomic classification.</title>
        <authorList>
            <person name="Goeker M."/>
        </authorList>
    </citation>
    <scope>NUCLEOTIDE SEQUENCE [LARGE SCALE GENOMIC DNA]</scope>
    <source>
        <strain evidence="3 4">DSM 24738</strain>
    </source>
</reference>
<keyword evidence="4" id="KW-1185">Reference proteome</keyword>
<proteinExistence type="predicted"/>
<feature type="transmembrane region" description="Helical" evidence="1">
    <location>
        <begin position="34"/>
        <end position="53"/>
    </location>
</feature>
<evidence type="ECO:0000313" key="4">
    <source>
        <dbReference type="Proteomes" id="UP001519343"/>
    </source>
</evidence>
<gene>
    <name evidence="3" type="ORF">J2Z37_001843</name>
</gene>
<accession>A0ABS4GNZ9</accession>
<dbReference type="InterPro" id="IPR011528">
    <property type="entry name" value="NERD"/>
</dbReference>
<evidence type="ECO:0000256" key="1">
    <source>
        <dbReference type="SAM" id="Phobius"/>
    </source>
</evidence>